<accession>E4ZJS7</accession>
<organism evidence="2">
    <name type="scientific">Leptosphaeria maculans (strain JN3 / isolate v23.1.3 / race Av1-4-5-6-7-8)</name>
    <name type="common">Blackleg fungus</name>
    <name type="synonym">Phoma lingam</name>
    <dbReference type="NCBI Taxonomy" id="985895"/>
    <lineage>
        <taxon>Eukaryota</taxon>
        <taxon>Fungi</taxon>
        <taxon>Dikarya</taxon>
        <taxon>Ascomycota</taxon>
        <taxon>Pezizomycotina</taxon>
        <taxon>Dothideomycetes</taxon>
        <taxon>Pleosporomycetidae</taxon>
        <taxon>Pleosporales</taxon>
        <taxon>Pleosporineae</taxon>
        <taxon>Leptosphaeriaceae</taxon>
        <taxon>Plenodomus</taxon>
        <taxon>Plenodomus lingam/Leptosphaeria maculans species complex</taxon>
    </lineage>
</organism>
<dbReference type="VEuPathDB" id="FungiDB:LEMA_P068700.1"/>
<dbReference type="InParanoid" id="E4ZJS7"/>
<keyword evidence="2" id="KW-1185">Reference proteome</keyword>
<dbReference type="eggNOG" id="ENOG502T0W7">
    <property type="taxonomic scope" value="Eukaryota"/>
</dbReference>
<dbReference type="AlphaFoldDB" id="E4ZJS7"/>
<sequence length="165" mass="18735">MRSALLSKPCASSSDLPQVPILELILTFFPQFRGFERGYVRGSFARGTADFQSDIYLLCEVLPQSFASFISQAHSCIKSQHSAVADTLLDTIANDFGGISFIYMLEVDGNFFQLDLYVTYQGRPWSEKVAFLYRPHEEIVDQQLKQMRDVKPSVGDMSLELKSWM</sequence>
<gene>
    <name evidence="1" type="ORF">LEMA_P068700.1</name>
</gene>
<dbReference type="EMBL" id="FP929072">
    <property type="protein sequence ID" value="CBX91362.1"/>
    <property type="molecule type" value="Genomic_DNA"/>
</dbReference>
<dbReference type="HOGENOM" id="CLU_1611067_0_0_1"/>
<name>E4ZJS7_LEPMJ</name>
<dbReference type="Proteomes" id="UP000002668">
    <property type="component" value="Genome"/>
</dbReference>
<evidence type="ECO:0000313" key="2">
    <source>
        <dbReference type="Proteomes" id="UP000002668"/>
    </source>
</evidence>
<protein>
    <submittedName>
        <fullName evidence="1">Predicted protein</fullName>
    </submittedName>
</protein>
<reference evidence="2" key="1">
    <citation type="journal article" date="2011" name="Nat. Commun.">
        <title>Effector diversification within compartments of the Leptosphaeria maculans genome affected by Repeat-Induced Point mutations.</title>
        <authorList>
            <person name="Rouxel T."/>
            <person name="Grandaubert J."/>
            <person name="Hane J.K."/>
            <person name="Hoede C."/>
            <person name="van de Wouw A.P."/>
            <person name="Couloux A."/>
            <person name="Dominguez V."/>
            <person name="Anthouard V."/>
            <person name="Bally P."/>
            <person name="Bourras S."/>
            <person name="Cozijnsen A.J."/>
            <person name="Ciuffetti L.M."/>
            <person name="Degrave A."/>
            <person name="Dilmaghani A."/>
            <person name="Duret L."/>
            <person name="Fudal I."/>
            <person name="Goodwin S.B."/>
            <person name="Gout L."/>
            <person name="Glaser N."/>
            <person name="Linglin J."/>
            <person name="Kema G.H.J."/>
            <person name="Lapalu N."/>
            <person name="Lawrence C.B."/>
            <person name="May K."/>
            <person name="Meyer M."/>
            <person name="Ollivier B."/>
            <person name="Poulain J."/>
            <person name="Schoch C.L."/>
            <person name="Simon A."/>
            <person name="Spatafora J.W."/>
            <person name="Stachowiak A."/>
            <person name="Turgeon B.G."/>
            <person name="Tyler B.M."/>
            <person name="Vincent D."/>
            <person name="Weissenbach J."/>
            <person name="Amselem J."/>
            <person name="Quesneville H."/>
            <person name="Oliver R.P."/>
            <person name="Wincker P."/>
            <person name="Balesdent M.-H."/>
            <person name="Howlett B.J."/>
        </authorList>
    </citation>
    <scope>NUCLEOTIDE SEQUENCE [LARGE SCALE GENOMIC DNA]</scope>
    <source>
        <strain evidence="2">JN3 / isolate v23.1.3 / race Av1-4-5-6-7-8</strain>
    </source>
</reference>
<evidence type="ECO:0000313" key="1">
    <source>
        <dbReference type="EMBL" id="CBX91362.1"/>
    </source>
</evidence>
<dbReference type="OrthoDB" id="5338920at2759"/>
<proteinExistence type="predicted"/>